<dbReference type="STRING" id="1206085.SAMN05443575_3808"/>
<accession>A0A1M5SST3</accession>
<protein>
    <submittedName>
        <fullName evidence="2">Uncharacterized protein</fullName>
    </submittedName>
</protein>
<proteinExistence type="predicted"/>
<feature type="transmembrane region" description="Helical" evidence="1">
    <location>
        <begin position="7"/>
        <end position="33"/>
    </location>
</feature>
<keyword evidence="3" id="KW-1185">Reference proteome</keyword>
<keyword evidence="1" id="KW-0472">Membrane</keyword>
<keyword evidence="1" id="KW-0812">Transmembrane</keyword>
<evidence type="ECO:0000313" key="2">
    <source>
        <dbReference type="EMBL" id="SHH41601.1"/>
    </source>
</evidence>
<feature type="transmembrane region" description="Helical" evidence="1">
    <location>
        <begin position="45"/>
        <end position="64"/>
    </location>
</feature>
<sequence length="137" mass="13455">MTATVIRVLVAVQVVLGVVATALSGFAVVLWLVWFTGGRFDGDGVVLVLLGVTSALATVVVGGAGHRAGAGDRGMVVTLAVAELVLGLGLVALLTVTGISGALGPLGLVPLLDLLCCVGVLVGCARALQQGAAELDA</sequence>
<organism evidence="2 3">
    <name type="scientific">Jatrophihabitans endophyticus</name>
    <dbReference type="NCBI Taxonomy" id="1206085"/>
    <lineage>
        <taxon>Bacteria</taxon>
        <taxon>Bacillati</taxon>
        <taxon>Actinomycetota</taxon>
        <taxon>Actinomycetes</taxon>
        <taxon>Jatrophihabitantales</taxon>
        <taxon>Jatrophihabitantaceae</taxon>
        <taxon>Jatrophihabitans</taxon>
    </lineage>
</organism>
<dbReference type="RefSeq" id="WP_073392014.1">
    <property type="nucleotide sequence ID" value="NZ_FQVU01000006.1"/>
</dbReference>
<dbReference type="AlphaFoldDB" id="A0A1M5SST3"/>
<gene>
    <name evidence="2" type="ORF">SAMN05443575_3808</name>
</gene>
<dbReference type="EMBL" id="FQVU01000006">
    <property type="protein sequence ID" value="SHH41601.1"/>
    <property type="molecule type" value="Genomic_DNA"/>
</dbReference>
<keyword evidence="1" id="KW-1133">Transmembrane helix</keyword>
<feature type="transmembrane region" description="Helical" evidence="1">
    <location>
        <begin position="76"/>
        <end position="96"/>
    </location>
</feature>
<name>A0A1M5SST3_9ACTN</name>
<evidence type="ECO:0000313" key="3">
    <source>
        <dbReference type="Proteomes" id="UP000186132"/>
    </source>
</evidence>
<reference evidence="3" key="1">
    <citation type="submission" date="2016-11" db="EMBL/GenBank/DDBJ databases">
        <authorList>
            <person name="Varghese N."/>
            <person name="Submissions S."/>
        </authorList>
    </citation>
    <scope>NUCLEOTIDE SEQUENCE [LARGE SCALE GENOMIC DNA]</scope>
    <source>
        <strain evidence="3">DSM 45627</strain>
    </source>
</reference>
<feature type="transmembrane region" description="Helical" evidence="1">
    <location>
        <begin position="108"/>
        <end position="128"/>
    </location>
</feature>
<evidence type="ECO:0000256" key="1">
    <source>
        <dbReference type="SAM" id="Phobius"/>
    </source>
</evidence>
<dbReference type="Proteomes" id="UP000186132">
    <property type="component" value="Unassembled WGS sequence"/>
</dbReference>